<gene>
    <name evidence="21" type="ORF">DNTS_032795</name>
</gene>
<sequence length="944" mass="105051">MTSAFLHFLNCPFLASVLSDNRVSRGSDGKMERDSTVRRVRAQQNQDQNQDQKQLSDRPQQNQNGLRMRKRSPLLSLSEARTAVLLLGFVALLWGLVLLSVKQLLVGTSSVHFNASRAREHLERITGFGPRTVGSWENEELTVSYLLEQIELIQSESANRPHRITLDVQRPSGSFSIDFLGGFTSVYDRVTNIAVRLEPRAQEAKHFMLANCHFDSVANSPGASDDAVSCSVMLEVLRSLSNLSEPIKHGVIFLFNGAEENILQASHGFITQHRWAQQIRAFVNLEAAGVGGKEVVFQTGPENPWLVRAYVKAALHPFASVVGQEVFQSGVIPSDTDFRIYRDFGRIPGIDLAFIENGFIYHTKYDTPERIHTDSIQRAGENLLALLRYLLVSEELADPSAYLHGQTVFFDVLGIAAVAYPARIGSILNLAAVLATLLYLSTRSRGQGGVCYLRALAGGVCVTLLSWLVTLLTLLILALLLTLLGRSMFWYTHFYSALCVYGAAAAAKIVLVHTLAKNLYYTGLSAVDLSELFFDVGLLLWCSALVFLMLRGLCSAYVPMMMLVFPLAGKLLLRGHFRSRGASLQYSVLYLLGLAVPYVHIMFLIWVVFEIFTPILGRSGTEIPPDVVLASLVTLAAVILSSYFMHFLYLSCSTRRILAALGSVFAVTFLLVSTGFFFPYSADPSSPRPKRVFVQVQSKNEINYRLKQLLFETSCGSGFSESLLCLWSQHTSRVLHALDGSVESSDSGLWINSLDYTGMQHIAPHIPEISDAVRTRCEPALPYCGFPWFLPVKFLVKKSWYLPAPAVAPEAPLQFSLLSRHTTEWGNINMSFEARGPSHMTLYLLPVSGSSLIGWSFGDGKPSYDLSGEYFIFYSHGLQAPSWRFSLEIQPGESPDEGLISLAISAHYFSGSDRRSEPLNDLLKRFPEWSFPSSWISTYSMFRY</sequence>
<evidence type="ECO:0000256" key="10">
    <source>
        <dbReference type="ARBA" id="ARBA00022989"/>
    </source>
</evidence>
<feature type="transmembrane region" description="Helical" evidence="16">
    <location>
        <begin position="585"/>
        <end position="609"/>
    </location>
</feature>
<evidence type="ECO:0000256" key="4">
    <source>
        <dbReference type="ARBA" id="ARBA00022670"/>
    </source>
</evidence>
<proteinExistence type="inferred from homology"/>
<comment type="cofactor">
    <cofactor evidence="1">
        <name>Zn(2+)</name>
        <dbReference type="ChEBI" id="CHEBI:29105"/>
    </cofactor>
</comment>
<dbReference type="SUPFAM" id="SSF53187">
    <property type="entry name" value="Zn-dependent exopeptidases"/>
    <property type="match status" value="1"/>
</dbReference>
<comment type="caution">
    <text evidence="21">The sequence shown here is derived from an EMBL/GenBank/DDBJ whole genome shotgun (WGS) entry which is preliminary data.</text>
</comment>
<evidence type="ECO:0000259" key="18">
    <source>
        <dbReference type="Pfam" id="PF04389"/>
    </source>
</evidence>
<evidence type="ECO:0000256" key="13">
    <source>
        <dbReference type="ARBA" id="ARBA00023180"/>
    </source>
</evidence>
<evidence type="ECO:0000313" key="21">
    <source>
        <dbReference type="EMBL" id="TRY97145.1"/>
    </source>
</evidence>
<feature type="transmembrane region" description="Helical" evidence="16">
    <location>
        <begin position="629"/>
        <end position="650"/>
    </location>
</feature>
<dbReference type="FunFam" id="3.40.630.10:FF:000008">
    <property type="entry name" value="Endoplasmic reticulum metallopeptidase 1"/>
    <property type="match status" value="1"/>
</dbReference>
<keyword evidence="17" id="KW-0732">Signal</keyword>
<evidence type="ECO:0000256" key="16">
    <source>
        <dbReference type="SAM" id="Phobius"/>
    </source>
</evidence>
<keyword evidence="8" id="KW-0256">Endoplasmic reticulum</keyword>
<dbReference type="STRING" id="623744.A0A553R4P6"/>
<keyword evidence="5 16" id="KW-0812">Transmembrane</keyword>
<evidence type="ECO:0000256" key="17">
    <source>
        <dbReference type="SAM" id="SignalP"/>
    </source>
</evidence>
<keyword evidence="13" id="KW-0325">Glycoprotein</keyword>
<evidence type="ECO:0000256" key="12">
    <source>
        <dbReference type="ARBA" id="ARBA00023136"/>
    </source>
</evidence>
<accession>A0A553R4P6</accession>
<evidence type="ECO:0000313" key="22">
    <source>
        <dbReference type="Proteomes" id="UP000316079"/>
    </source>
</evidence>
<dbReference type="PANTHER" id="PTHR12147:SF22">
    <property type="entry name" value="ENDOPLASMIC RETICULUM METALLOPEPTIDASE 1"/>
    <property type="match status" value="1"/>
</dbReference>
<evidence type="ECO:0000256" key="8">
    <source>
        <dbReference type="ARBA" id="ARBA00022824"/>
    </source>
</evidence>
<evidence type="ECO:0000259" key="20">
    <source>
        <dbReference type="Pfam" id="PF22249"/>
    </source>
</evidence>
<evidence type="ECO:0000256" key="2">
    <source>
        <dbReference type="ARBA" id="ARBA00004477"/>
    </source>
</evidence>
<evidence type="ECO:0000256" key="11">
    <source>
        <dbReference type="ARBA" id="ARBA00023049"/>
    </source>
</evidence>
<feature type="region of interest" description="Disordered" evidence="15">
    <location>
        <begin position="23"/>
        <end position="69"/>
    </location>
</feature>
<evidence type="ECO:0000256" key="3">
    <source>
        <dbReference type="ARBA" id="ARBA00010918"/>
    </source>
</evidence>
<dbReference type="EMBL" id="SRMA01025241">
    <property type="protein sequence ID" value="TRY97145.1"/>
    <property type="molecule type" value="Genomic_DNA"/>
</dbReference>
<keyword evidence="6" id="KW-0479">Metal-binding</keyword>
<keyword evidence="11" id="KW-0482">Metalloprotease</keyword>
<dbReference type="GO" id="GO:0005789">
    <property type="term" value="C:endoplasmic reticulum membrane"/>
    <property type="evidence" value="ECO:0007669"/>
    <property type="project" value="UniProtKB-SubCell"/>
</dbReference>
<feature type="transmembrane region" description="Helical" evidence="16">
    <location>
        <begin position="490"/>
        <end position="511"/>
    </location>
</feature>
<evidence type="ECO:0000256" key="6">
    <source>
        <dbReference type="ARBA" id="ARBA00022723"/>
    </source>
</evidence>
<feature type="transmembrane region" description="Helical" evidence="16">
    <location>
        <begin position="80"/>
        <end position="101"/>
    </location>
</feature>
<evidence type="ECO:0000256" key="15">
    <source>
        <dbReference type="SAM" id="MobiDB-lite"/>
    </source>
</evidence>
<keyword evidence="9" id="KW-0862">Zinc</keyword>
<dbReference type="Pfam" id="PF22248">
    <property type="entry name" value="ERMP1_C"/>
    <property type="match status" value="1"/>
</dbReference>
<feature type="transmembrane region" description="Helical" evidence="16">
    <location>
        <begin position="420"/>
        <end position="440"/>
    </location>
</feature>
<dbReference type="InterPro" id="IPR045175">
    <property type="entry name" value="M28_fam"/>
</dbReference>
<feature type="chain" id="PRO_5022136344" description="Endoplasmic reticulum metallopeptidase 1" evidence="17">
    <location>
        <begin position="20"/>
        <end position="944"/>
    </location>
</feature>
<dbReference type="Pfam" id="PF04389">
    <property type="entry name" value="Peptidase_M28"/>
    <property type="match status" value="1"/>
</dbReference>
<keyword evidence="22" id="KW-1185">Reference proteome</keyword>
<feature type="domain" description="Endoplasmic reticulum metallopeptidase 1-like C-terminal" evidence="19">
    <location>
        <begin position="727"/>
        <end position="942"/>
    </location>
</feature>
<reference evidence="21 22" key="1">
    <citation type="journal article" date="2019" name="Sci. Data">
        <title>Hybrid genome assembly and annotation of Danionella translucida.</title>
        <authorList>
            <person name="Kadobianskyi M."/>
            <person name="Schulze L."/>
            <person name="Schuelke M."/>
            <person name="Judkewitz B."/>
        </authorList>
    </citation>
    <scope>NUCLEOTIDE SEQUENCE [LARGE SCALE GENOMIC DNA]</scope>
    <source>
        <strain evidence="21 22">Bolton</strain>
    </source>
</reference>
<protein>
    <recommendedName>
        <fullName evidence="14">Endoplasmic reticulum metallopeptidase 1</fullName>
    </recommendedName>
</protein>
<evidence type="ECO:0000256" key="5">
    <source>
        <dbReference type="ARBA" id="ARBA00022692"/>
    </source>
</evidence>
<evidence type="ECO:0000259" key="19">
    <source>
        <dbReference type="Pfam" id="PF22248"/>
    </source>
</evidence>
<dbReference type="InterPro" id="IPR053974">
    <property type="entry name" value="ERMP1_1-A_TM"/>
</dbReference>
<dbReference type="InterPro" id="IPR053973">
    <property type="entry name" value="ERMP1-like_C"/>
</dbReference>
<feature type="compositionally biased region" description="Basic and acidic residues" evidence="15">
    <location>
        <begin position="23"/>
        <end position="37"/>
    </location>
</feature>
<dbReference type="Gene3D" id="3.40.630.10">
    <property type="entry name" value="Zn peptidases"/>
    <property type="match status" value="1"/>
</dbReference>
<keyword evidence="7" id="KW-0378">Hydrolase</keyword>
<dbReference type="CDD" id="cd03875">
    <property type="entry name" value="M28_Fxna_like"/>
    <property type="match status" value="1"/>
</dbReference>
<comment type="subcellular location">
    <subcellularLocation>
        <location evidence="2">Endoplasmic reticulum membrane</location>
        <topology evidence="2">Multi-pass membrane protein</topology>
    </subcellularLocation>
</comment>
<dbReference type="PANTHER" id="PTHR12147">
    <property type="entry name" value="METALLOPEPTIDASE M28 FAMILY MEMBER"/>
    <property type="match status" value="1"/>
</dbReference>
<feature type="transmembrane region" description="Helical" evidence="16">
    <location>
        <begin position="657"/>
        <end position="680"/>
    </location>
</feature>
<dbReference type="GO" id="GO:0008235">
    <property type="term" value="F:metalloexopeptidase activity"/>
    <property type="evidence" value="ECO:0007669"/>
    <property type="project" value="InterPro"/>
</dbReference>
<dbReference type="OrthoDB" id="76293at2759"/>
<dbReference type="InterPro" id="IPR048024">
    <property type="entry name" value="Fxna-like_M28_dom"/>
</dbReference>
<evidence type="ECO:0000256" key="9">
    <source>
        <dbReference type="ARBA" id="ARBA00022833"/>
    </source>
</evidence>
<feature type="transmembrane region" description="Helical" evidence="16">
    <location>
        <begin position="556"/>
        <end position="573"/>
    </location>
</feature>
<dbReference type="AlphaFoldDB" id="A0A553R4P6"/>
<keyword evidence="12 16" id="KW-0472">Membrane</keyword>
<evidence type="ECO:0000256" key="1">
    <source>
        <dbReference type="ARBA" id="ARBA00001947"/>
    </source>
</evidence>
<feature type="transmembrane region" description="Helical" evidence="16">
    <location>
        <begin position="452"/>
        <end position="484"/>
    </location>
</feature>
<name>A0A553R4P6_9TELE</name>
<evidence type="ECO:0000256" key="7">
    <source>
        <dbReference type="ARBA" id="ARBA00022801"/>
    </source>
</evidence>
<feature type="compositionally biased region" description="Low complexity" evidence="15">
    <location>
        <begin position="43"/>
        <end position="53"/>
    </location>
</feature>
<organism evidence="21 22">
    <name type="scientific">Danionella cerebrum</name>
    <dbReference type="NCBI Taxonomy" id="2873325"/>
    <lineage>
        <taxon>Eukaryota</taxon>
        <taxon>Metazoa</taxon>
        <taxon>Chordata</taxon>
        <taxon>Craniata</taxon>
        <taxon>Vertebrata</taxon>
        <taxon>Euteleostomi</taxon>
        <taxon>Actinopterygii</taxon>
        <taxon>Neopterygii</taxon>
        <taxon>Teleostei</taxon>
        <taxon>Ostariophysi</taxon>
        <taxon>Cypriniformes</taxon>
        <taxon>Danionidae</taxon>
        <taxon>Danioninae</taxon>
        <taxon>Danionella</taxon>
    </lineage>
</organism>
<comment type="similarity">
    <text evidence="3">Belongs to the peptidase M28 family.</text>
</comment>
<dbReference type="Pfam" id="PF22249">
    <property type="entry name" value="ERMP1-TM"/>
    <property type="match status" value="1"/>
</dbReference>
<keyword evidence="10 16" id="KW-1133">Transmembrane helix</keyword>
<feature type="transmembrane region" description="Helical" evidence="16">
    <location>
        <begin position="532"/>
        <end position="550"/>
    </location>
</feature>
<dbReference type="Proteomes" id="UP000316079">
    <property type="component" value="Unassembled WGS sequence"/>
</dbReference>
<keyword evidence="4" id="KW-0645">Protease</keyword>
<feature type="signal peptide" evidence="17">
    <location>
        <begin position="1"/>
        <end position="19"/>
    </location>
</feature>
<evidence type="ECO:0000256" key="14">
    <source>
        <dbReference type="ARBA" id="ARBA00070956"/>
    </source>
</evidence>
<dbReference type="InterPro" id="IPR007484">
    <property type="entry name" value="Peptidase_M28"/>
</dbReference>
<dbReference type="GO" id="GO:0006508">
    <property type="term" value="P:proteolysis"/>
    <property type="evidence" value="ECO:0007669"/>
    <property type="project" value="UniProtKB-KW"/>
</dbReference>
<dbReference type="GO" id="GO:0046872">
    <property type="term" value="F:metal ion binding"/>
    <property type="evidence" value="ECO:0007669"/>
    <property type="project" value="UniProtKB-KW"/>
</dbReference>
<feature type="domain" description="Peptidase M28" evidence="18">
    <location>
        <begin position="192"/>
        <end position="386"/>
    </location>
</feature>
<feature type="domain" description="Endoplasmic reticulum metallopeptidase 1/1-A TM" evidence="20">
    <location>
        <begin position="452"/>
        <end position="672"/>
    </location>
</feature>